<dbReference type="Pfam" id="PF00005">
    <property type="entry name" value="ABC_tran"/>
    <property type="match status" value="1"/>
</dbReference>
<keyword evidence="2" id="KW-0813">Transport</keyword>
<dbReference type="Gene3D" id="3.40.50.300">
    <property type="entry name" value="P-loop containing nucleotide triphosphate hydrolases"/>
    <property type="match status" value="1"/>
</dbReference>
<dbReference type="EC" id="3.6.3.25" evidence="6"/>
<evidence type="ECO:0000313" key="6">
    <source>
        <dbReference type="EMBL" id="KNY28322.1"/>
    </source>
</evidence>
<keyword evidence="6" id="KW-0378">Hydrolase</keyword>
<dbReference type="Proteomes" id="UP000036923">
    <property type="component" value="Unassembled WGS sequence"/>
</dbReference>
<dbReference type="STRING" id="398512.Bccel_3596"/>
<keyword evidence="7" id="KW-1185">Reference proteome</keyword>
<dbReference type="CDD" id="cd03268">
    <property type="entry name" value="ABC_BcrA_bacitracin_resist"/>
    <property type="match status" value="1"/>
</dbReference>
<dbReference type="PANTHER" id="PTHR43335:SF4">
    <property type="entry name" value="ABC TRANSPORTER, ATP-BINDING PROTEIN"/>
    <property type="match status" value="1"/>
</dbReference>
<protein>
    <submittedName>
        <fullName evidence="6">Sulfate-transporting ATPase</fullName>
        <ecNumber evidence="6">3.6.3.25</ecNumber>
    </submittedName>
</protein>
<gene>
    <name evidence="6" type="ORF">Bccel_3596</name>
</gene>
<dbReference type="AlphaFoldDB" id="A0A0L6JSD1"/>
<keyword evidence="4" id="KW-0067">ATP-binding</keyword>
<keyword evidence="3" id="KW-0547">Nucleotide-binding</keyword>
<reference evidence="7" key="1">
    <citation type="submission" date="2015-07" db="EMBL/GenBank/DDBJ databases">
        <title>Near-Complete Genome Sequence of the Cellulolytic Bacterium Bacteroides (Pseudobacteroides) cellulosolvens ATCC 35603.</title>
        <authorList>
            <person name="Dassa B."/>
            <person name="Utturkar S.M."/>
            <person name="Klingeman D.M."/>
            <person name="Hurt R.A."/>
            <person name="Keller M."/>
            <person name="Xu J."/>
            <person name="Reddy Y.H.K."/>
            <person name="Borovok I."/>
            <person name="Grinberg I.R."/>
            <person name="Lamed R."/>
            <person name="Zhivin O."/>
            <person name="Bayer E.A."/>
            <person name="Brown S.D."/>
        </authorList>
    </citation>
    <scope>NUCLEOTIDE SEQUENCE [LARGE SCALE GENOMIC DNA]</scope>
    <source>
        <strain evidence="7">DSM 2933</strain>
    </source>
</reference>
<evidence type="ECO:0000256" key="3">
    <source>
        <dbReference type="ARBA" id="ARBA00022741"/>
    </source>
</evidence>
<organism evidence="6 7">
    <name type="scientific">Pseudobacteroides cellulosolvens ATCC 35603 = DSM 2933</name>
    <dbReference type="NCBI Taxonomy" id="398512"/>
    <lineage>
        <taxon>Bacteria</taxon>
        <taxon>Bacillati</taxon>
        <taxon>Bacillota</taxon>
        <taxon>Clostridia</taxon>
        <taxon>Eubacteriales</taxon>
        <taxon>Oscillospiraceae</taxon>
        <taxon>Pseudobacteroides</taxon>
    </lineage>
</organism>
<dbReference type="InterPro" id="IPR017871">
    <property type="entry name" value="ABC_transporter-like_CS"/>
</dbReference>
<feature type="domain" description="ABC transporter" evidence="5">
    <location>
        <begin position="5"/>
        <end position="232"/>
    </location>
</feature>
<dbReference type="SUPFAM" id="SSF52540">
    <property type="entry name" value="P-loop containing nucleoside triphosphate hydrolases"/>
    <property type="match status" value="1"/>
</dbReference>
<dbReference type="PATRIC" id="fig|398512.5.peg.3769"/>
<dbReference type="PROSITE" id="PS50893">
    <property type="entry name" value="ABC_TRANSPORTER_2"/>
    <property type="match status" value="1"/>
</dbReference>
<dbReference type="RefSeq" id="WP_036938525.1">
    <property type="nucleotide sequence ID" value="NZ_JQKC01000007.1"/>
</dbReference>
<evidence type="ECO:0000256" key="2">
    <source>
        <dbReference type="ARBA" id="ARBA00022448"/>
    </source>
</evidence>
<name>A0A0L6JSD1_9FIRM</name>
<evidence type="ECO:0000256" key="1">
    <source>
        <dbReference type="ARBA" id="ARBA00005417"/>
    </source>
</evidence>
<dbReference type="EMBL" id="LGTC01000001">
    <property type="protein sequence ID" value="KNY28322.1"/>
    <property type="molecule type" value="Genomic_DNA"/>
</dbReference>
<dbReference type="InterPro" id="IPR027417">
    <property type="entry name" value="P-loop_NTPase"/>
</dbReference>
<dbReference type="SMART" id="SM00382">
    <property type="entry name" value="AAA"/>
    <property type="match status" value="1"/>
</dbReference>
<dbReference type="GO" id="GO:0005524">
    <property type="term" value="F:ATP binding"/>
    <property type="evidence" value="ECO:0007669"/>
    <property type="project" value="UniProtKB-KW"/>
</dbReference>
<dbReference type="PANTHER" id="PTHR43335">
    <property type="entry name" value="ABC TRANSPORTER, ATP-BINDING PROTEIN"/>
    <property type="match status" value="1"/>
</dbReference>
<evidence type="ECO:0000313" key="7">
    <source>
        <dbReference type="Proteomes" id="UP000036923"/>
    </source>
</evidence>
<evidence type="ECO:0000259" key="5">
    <source>
        <dbReference type="PROSITE" id="PS50893"/>
    </source>
</evidence>
<proteinExistence type="inferred from homology"/>
<accession>A0A0L6JSD1</accession>
<evidence type="ECO:0000256" key="4">
    <source>
        <dbReference type="ARBA" id="ARBA00022840"/>
    </source>
</evidence>
<comment type="caution">
    <text evidence="6">The sequence shown here is derived from an EMBL/GenBank/DDBJ whole genome shotgun (WGS) entry which is preliminary data.</text>
</comment>
<dbReference type="InterPro" id="IPR003593">
    <property type="entry name" value="AAA+_ATPase"/>
</dbReference>
<comment type="similarity">
    <text evidence="1">Belongs to the ABC transporter superfamily.</text>
</comment>
<dbReference type="eggNOG" id="COG1131">
    <property type="taxonomic scope" value="Bacteria"/>
</dbReference>
<dbReference type="InterPro" id="IPR003439">
    <property type="entry name" value="ABC_transporter-like_ATP-bd"/>
</dbReference>
<dbReference type="OrthoDB" id="9809205at2"/>
<dbReference type="PROSITE" id="PS00211">
    <property type="entry name" value="ABC_TRANSPORTER_1"/>
    <property type="match status" value="1"/>
</dbReference>
<dbReference type="GO" id="GO:0016887">
    <property type="term" value="F:ATP hydrolysis activity"/>
    <property type="evidence" value="ECO:0007669"/>
    <property type="project" value="InterPro"/>
</dbReference>
<sequence length="301" mass="33407">MSNAIEVRNLTKAYKGINAVDNLSINVPEGKIYGFLGKNGAGKTTTIRMITRLIKPNSGEILVFGKDIRRNRQWAAANIGSIVESPGFYENLPARSNLEITATLYKTPKSRIGEVLEIVNLKDTGKKKVKDFSLGMKQRLGIANALVHSPKILILDEPTNGLDPSGIKDMRSFLKGLSRDKGITIMVSSHLLSEVQQIADYVGIIDKGRLVEETDISNIEAEDQSYLLLEVDKPEKAELVLKDMNIKFASEEKTIKAFCKKHMNSSINYNLVHKDINVFNLASVAKSLEERFLAITDEVNS</sequence>